<name>A0A1H6F395_9GAMM</name>
<sequence length="72" mass="7750">MTKAKTGAQAAYVTVFITQEMEKKASQVAEVIKFSLLRNTHEAIAASLTGLCLKDLQNKLAGILVNDSPNKS</sequence>
<proteinExistence type="predicted"/>
<dbReference type="EMBL" id="FMSV02000072">
    <property type="protein sequence ID" value="SEH04638.1"/>
    <property type="molecule type" value="Genomic_DNA"/>
</dbReference>
<accession>A0A1H6F395</accession>
<dbReference type="Proteomes" id="UP000236724">
    <property type="component" value="Unassembled WGS sequence"/>
</dbReference>
<evidence type="ECO:0000313" key="2">
    <source>
        <dbReference type="Proteomes" id="UP000236724"/>
    </source>
</evidence>
<evidence type="ECO:0000313" key="1">
    <source>
        <dbReference type="EMBL" id="SEH04638.1"/>
    </source>
</evidence>
<protein>
    <submittedName>
        <fullName evidence="1">Uncharacterized protein</fullName>
    </submittedName>
</protein>
<organism evidence="1 2">
    <name type="scientific">Candidatus Venteria ishoeyi</name>
    <dbReference type="NCBI Taxonomy" id="1899563"/>
    <lineage>
        <taxon>Bacteria</taxon>
        <taxon>Pseudomonadati</taxon>
        <taxon>Pseudomonadota</taxon>
        <taxon>Gammaproteobacteria</taxon>
        <taxon>Thiotrichales</taxon>
        <taxon>Thiotrichaceae</taxon>
        <taxon>Venteria</taxon>
    </lineage>
</organism>
<gene>
    <name evidence="1" type="ORF">MBHS_00487</name>
</gene>
<dbReference type="AlphaFoldDB" id="A0A1H6F395"/>
<reference evidence="1 2" key="1">
    <citation type="submission" date="2016-10" db="EMBL/GenBank/DDBJ databases">
        <authorList>
            <person name="de Groot N.N."/>
        </authorList>
    </citation>
    <scope>NUCLEOTIDE SEQUENCE [LARGE SCALE GENOMIC DNA]</scope>
    <source>
        <strain evidence="1">MBHS1</strain>
    </source>
</reference>
<keyword evidence="2" id="KW-1185">Reference proteome</keyword>